<dbReference type="AlphaFoldDB" id="A0A1H3HNV4"/>
<dbReference type="InterPro" id="IPR001034">
    <property type="entry name" value="DeoR_HTH"/>
</dbReference>
<dbReference type="SMART" id="SM01134">
    <property type="entry name" value="DeoRC"/>
    <property type="match status" value="1"/>
</dbReference>
<evidence type="ECO:0000256" key="1">
    <source>
        <dbReference type="ARBA" id="ARBA00021390"/>
    </source>
</evidence>
<dbReference type="OrthoDB" id="7688673at2"/>
<evidence type="ECO:0000256" key="3">
    <source>
        <dbReference type="ARBA" id="ARBA00023015"/>
    </source>
</evidence>
<dbReference type="PROSITE" id="PS51000">
    <property type="entry name" value="HTH_DEOR_2"/>
    <property type="match status" value="1"/>
</dbReference>
<organism evidence="7 8">
    <name type="scientific">Amycolatopsis xylanica</name>
    <dbReference type="NCBI Taxonomy" id="589385"/>
    <lineage>
        <taxon>Bacteria</taxon>
        <taxon>Bacillati</taxon>
        <taxon>Actinomycetota</taxon>
        <taxon>Actinomycetes</taxon>
        <taxon>Pseudonocardiales</taxon>
        <taxon>Pseudonocardiaceae</taxon>
        <taxon>Amycolatopsis</taxon>
    </lineage>
</organism>
<keyword evidence="7" id="KW-0238">DNA-binding</keyword>
<proteinExistence type="predicted"/>
<name>A0A1H3HNV4_9PSEU</name>
<dbReference type="InterPro" id="IPR036388">
    <property type="entry name" value="WH-like_DNA-bd_sf"/>
</dbReference>
<sequence>MPVADRLDVTLRLVQAAGRISVADLADRLGVSEMTVRRDLDALQAQGLLQRIRGAATATREPESGFAARAKWQEATKARIGALAASLIRPGETVLLDAGTTTVHVAAALAERAPVTVGVLSLQAAARLTDVPGVRLLLLGGEPRPAEGSLVGPITLRALSELSFDCFVLSLGGIHAEDGYSEFSLEDSAVKQLALGRASRTIAVADATKLGTRAFSRIAGLDAAAEFVTDSAAEDPETHPVGPRTLDALREAGTTVHLA</sequence>
<dbReference type="Pfam" id="PF00455">
    <property type="entry name" value="DeoRC"/>
    <property type="match status" value="1"/>
</dbReference>
<comment type="function">
    <text evidence="5">Repressor of the lactose catabolism operon. Galactose-6-phosphate is the inducer.</text>
</comment>
<evidence type="ECO:0000256" key="4">
    <source>
        <dbReference type="ARBA" id="ARBA00023163"/>
    </source>
</evidence>
<dbReference type="GO" id="GO:0003700">
    <property type="term" value="F:DNA-binding transcription factor activity"/>
    <property type="evidence" value="ECO:0007669"/>
    <property type="project" value="InterPro"/>
</dbReference>
<dbReference type="SMART" id="SM00420">
    <property type="entry name" value="HTH_DEOR"/>
    <property type="match status" value="1"/>
</dbReference>
<dbReference type="InterPro" id="IPR014036">
    <property type="entry name" value="DeoR-like_C"/>
</dbReference>
<keyword evidence="4" id="KW-0804">Transcription</keyword>
<keyword evidence="2" id="KW-0678">Repressor</keyword>
<accession>A0A1H3HNV4</accession>
<dbReference type="PANTHER" id="PTHR30363">
    <property type="entry name" value="HTH-TYPE TRANSCRIPTIONAL REGULATOR SRLR-RELATED"/>
    <property type="match status" value="1"/>
</dbReference>
<evidence type="ECO:0000256" key="2">
    <source>
        <dbReference type="ARBA" id="ARBA00022491"/>
    </source>
</evidence>
<evidence type="ECO:0000313" key="8">
    <source>
        <dbReference type="Proteomes" id="UP000199515"/>
    </source>
</evidence>
<dbReference type="RefSeq" id="WP_091291775.1">
    <property type="nucleotide sequence ID" value="NZ_FNON01000004.1"/>
</dbReference>
<dbReference type="GO" id="GO:0003677">
    <property type="term" value="F:DNA binding"/>
    <property type="evidence" value="ECO:0007669"/>
    <property type="project" value="UniProtKB-KW"/>
</dbReference>
<dbReference type="Gene3D" id="1.10.10.10">
    <property type="entry name" value="Winged helix-like DNA-binding domain superfamily/Winged helix DNA-binding domain"/>
    <property type="match status" value="1"/>
</dbReference>
<protein>
    <recommendedName>
        <fullName evidence="1">Lactose phosphotransferase system repressor</fullName>
    </recommendedName>
</protein>
<dbReference type="InterPro" id="IPR037171">
    <property type="entry name" value="NagB/RpiA_transferase-like"/>
</dbReference>
<dbReference type="PRINTS" id="PR00037">
    <property type="entry name" value="HTHLACR"/>
</dbReference>
<keyword evidence="8" id="KW-1185">Reference proteome</keyword>
<dbReference type="SUPFAM" id="SSF100950">
    <property type="entry name" value="NagB/RpiA/CoA transferase-like"/>
    <property type="match status" value="1"/>
</dbReference>
<dbReference type="PANTHER" id="PTHR30363:SF4">
    <property type="entry name" value="GLYCEROL-3-PHOSPHATE REGULON REPRESSOR"/>
    <property type="match status" value="1"/>
</dbReference>
<evidence type="ECO:0000259" key="6">
    <source>
        <dbReference type="PROSITE" id="PS51000"/>
    </source>
</evidence>
<dbReference type="Gene3D" id="3.40.50.1360">
    <property type="match status" value="1"/>
</dbReference>
<evidence type="ECO:0000256" key="5">
    <source>
        <dbReference type="ARBA" id="ARBA00024937"/>
    </source>
</evidence>
<dbReference type="EMBL" id="FNON01000004">
    <property type="protein sequence ID" value="SDY17167.1"/>
    <property type="molecule type" value="Genomic_DNA"/>
</dbReference>
<dbReference type="InterPro" id="IPR036390">
    <property type="entry name" value="WH_DNA-bd_sf"/>
</dbReference>
<reference evidence="7 8" key="1">
    <citation type="submission" date="2016-10" db="EMBL/GenBank/DDBJ databases">
        <authorList>
            <person name="de Groot N.N."/>
        </authorList>
    </citation>
    <scope>NUCLEOTIDE SEQUENCE [LARGE SCALE GENOMIC DNA]</scope>
    <source>
        <strain evidence="7 8">CPCC 202699</strain>
    </source>
</reference>
<dbReference type="InterPro" id="IPR050313">
    <property type="entry name" value="Carb_Metab_HTH_regulators"/>
</dbReference>
<keyword evidence="3" id="KW-0805">Transcription regulation</keyword>
<dbReference type="Pfam" id="PF08220">
    <property type="entry name" value="HTH_DeoR"/>
    <property type="match status" value="1"/>
</dbReference>
<dbReference type="STRING" id="589385.SAMN05421504_104752"/>
<feature type="domain" description="HTH deoR-type" evidence="6">
    <location>
        <begin position="3"/>
        <end position="58"/>
    </location>
</feature>
<dbReference type="Proteomes" id="UP000199515">
    <property type="component" value="Unassembled WGS sequence"/>
</dbReference>
<dbReference type="SUPFAM" id="SSF46785">
    <property type="entry name" value="Winged helix' DNA-binding domain"/>
    <property type="match status" value="1"/>
</dbReference>
<gene>
    <name evidence="7" type="ORF">SAMN05421504_104752</name>
</gene>
<evidence type="ECO:0000313" key="7">
    <source>
        <dbReference type="EMBL" id="SDY17167.1"/>
    </source>
</evidence>